<organism evidence="1">
    <name type="scientific">Rheinheimera sp. BAL341</name>
    <dbReference type="NCBI Taxonomy" id="1708203"/>
    <lineage>
        <taxon>Bacteria</taxon>
        <taxon>Pseudomonadati</taxon>
        <taxon>Pseudomonadota</taxon>
        <taxon>Gammaproteobacteria</taxon>
        <taxon>Chromatiales</taxon>
        <taxon>Chromatiaceae</taxon>
        <taxon>Rheinheimera</taxon>
    </lineage>
</organism>
<dbReference type="AlphaFoldDB" id="A0A486XJQ9"/>
<dbReference type="Gene3D" id="3.40.630.10">
    <property type="entry name" value="Zn peptidases"/>
    <property type="match status" value="1"/>
</dbReference>
<dbReference type="EMBL" id="CAAJGR010000070">
    <property type="protein sequence ID" value="VHO02370.1"/>
    <property type="molecule type" value="Genomic_DNA"/>
</dbReference>
<protein>
    <submittedName>
        <fullName evidence="1">Peptidase M20D, amidohydrolase</fullName>
    </submittedName>
</protein>
<accession>A0A486XJQ9</accession>
<evidence type="ECO:0000313" key="1">
    <source>
        <dbReference type="EMBL" id="VHO02370.1"/>
    </source>
</evidence>
<gene>
    <name evidence="1" type="ORF">BAL341_773</name>
</gene>
<reference evidence="1" key="1">
    <citation type="submission" date="2019-04" db="EMBL/GenBank/DDBJ databases">
        <authorList>
            <person name="Brambilla D."/>
        </authorList>
    </citation>
    <scope>NUCLEOTIDE SEQUENCE</scope>
    <source>
        <strain evidence="1">BAL1</strain>
    </source>
</reference>
<proteinExistence type="predicted"/>
<keyword evidence="1" id="KW-0378">Hydrolase</keyword>
<dbReference type="GO" id="GO:0016787">
    <property type="term" value="F:hydrolase activity"/>
    <property type="evidence" value="ECO:0007669"/>
    <property type="project" value="UniProtKB-KW"/>
</dbReference>
<sequence length="88" mass="9300">MGEPVFDENYKRLGMGAEDFPFFTTEPYIPSTYFAVGGTPAEAFAAEKAGGPAVPSHHSPLFKISPEPAVTKGVEATVIALLDLMPGN</sequence>
<name>A0A486XJQ9_9GAMM</name>